<dbReference type="GO" id="GO:0005516">
    <property type="term" value="F:calmodulin binding"/>
    <property type="evidence" value="ECO:0007669"/>
    <property type="project" value="UniProtKB-KW"/>
</dbReference>
<keyword evidence="18" id="KW-1185">Reference proteome</keyword>
<comment type="caution">
    <text evidence="17">The sequence shown here is derived from an EMBL/GenBank/DDBJ whole genome shotgun (WGS) entry which is preliminary data.</text>
</comment>
<keyword evidence="10 13" id="KW-0119">Carbohydrate metabolism</keyword>
<dbReference type="OrthoDB" id="5971574at2759"/>
<dbReference type="PANTHER" id="PTHR10749">
    <property type="entry name" value="PHOSPHORYLASE B KINASE REGULATORY SUBUNIT"/>
    <property type="match status" value="1"/>
</dbReference>
<dbReference type="GO" id="GO:0005886">
    <property type="term" value="C:plasma membrane"/>
    <property type="evidence" value="ECO:0007669"/>
    <property type="project" value="UniProtKB-SubCell"/>
</dbReference>
<evidence type="ECO:0000256" key="6">
    <source>
        <dbReference type="ARBA" id="ARBA00022553"/>
    </source>
</evidence>
<name>A0A1D1UQH2_RAMVA</name>
<evidence type="ECO:0000256" key="14">
    <source>
        <dbReference type="SAM" id="MobiDB-lite"/>
    </source>
</evidence>
<dbReference type="EMBL" id="BDGG01000002">
    <property type="protein sequence ID" value="GAU91954.1"/>
    <property type="molecule type" value="Genomic_DNA"/>
</dbReference>
<evidence type="ECO:0000259" key="15">
    <source>
        <dbReference type="Pfam" id="PF00723"/>
    </source>
</evidence>
<feature type="domain" description="GH15-like" evidence="15">
    <location>
        <begin position="37"/>
        <end position="971"/>
    </location>
</feature>
<dbReference type="GO" id="GO:0005964">
    <property type="term" value="C:phosphorylase kinase complex"/>
    <property type="evidence" value="ECO:0007669"/>
    <property type="project" value="TreeGrafter"/>
</dbReference>
<dbReference type="PANTHER" id="PTHR10749:SF7">
    <property type="entry name" value="PHOSPHORYLASE B KINASE REGULATORY SUBUNIT ALPHA-RELATED"/>
    <property type="match status" value="1"/>
</dbReference>
<dbReference type="Proteomes" id="UP000186922">
    <property type="component" value="Unassembled WGS sequence"/>
</dbReference>
<evidence type="ECO:0000256" key="3">
    <source>
        <dbReference type="ARBA" id="ARBA00005131"/>
    </source>
</evidence>
<comment type="similarity">
    <text evidence="4 13">Belongs to the phosphorylase b kinase regulatory chain family.</text>
</comment>
<dbReference type="InterPro" id="IPR012341">
    <property type="entry name" value="6hp_glycosidase-like_sf"/>
</dbReference>
<comment type="subcellular location">
    <subcellularLocation>
        <location evidence="2 13">Cell membrane</location>
        <topology evidence="2 13">Lipid-anchor</topology>
        <orientation evidence="2 13">Cytoplasmic side</orientation>
    </subcellularLocation>
</comment>
<dbReference type="Pfam" id="PF19292">
    <property type="entry name" value="KPBB_C"/>
    <property type="match status" value="1"/>
</dbReference>
<evidence type="ECO:0000256" key="11">
    <source>
        <dbReference type="ARBA" id="ARBA00023288"/>
    </source>
</evidence>
<dbReference type="InterPro" id="IPR011613">
    <property type="entry name" value="GH15-like"/>
</dbReference>
<keyword evidence="6" id="KW-0597">Phosphoprotein</keyword>
<feature type="domain" description="Phosphorylase b kinase regulatory subunit alpha/beta C-terminal" evidence="16">
    <location>
        <begin position="1100"/>
        <end position="1215"/>
    </location>
</feature>
<dbReference type="FunFam" id="1.50.10.10:FF:000004">
    <property type="entry name" value="Phosphorylase b kinase regulatory subunit"/>
    <property type="match status" value="1"/>
</dbReference>
<dbReference type="SUPFAM" id="SSF48208">
    <property type="entry name" value="Six-hairpin glycosidases"/>
    <property type="match status" value="1"/>
</dbReference>
<evidence type="ECO:0000256" key="13">
    <source>
        <dbReference type="RuleBase" id="RU364123"/>
    </source>
</evidence>
<evidence type="ECO:0000313" key="18">
    <source>
        <dbReference type="Proteomes" id="UP000186922"/>
    </source>
</evidence>
<feature type="compositionally biased region" description="Low complexity" evidence="14">
    <location>
        <begin position="762"/>
        <end position="776"/>
    </location>
</feature>
<keyword evidence="12 13" id="KW-0636">Prenylation</keyword>
<gene>
    <name evidence="17" type="primary">RvY_04110-1</name>
    <name evidence="17" type="synonym">RvY_04110.1</name>
    <name evidence="17" type="ORF">RvY_04110</name>
</gene>
<keyword evidence="9 13" id="KW-0472">Membrane</keyword>
<dbReference type="Gene3D" id="1.50.10.10">
    <property type="match status" value="1"/>
</dbReference>
<feature type="region of interest" description="Disordered" evidence="14">
    <location>
        <begin position="1"/>
        <end position="31"/>
    </location>
</feature>
<evidence type="ECO:0000256" key="4">
    <source>
        <dbReference type="ARBA" id="ARBA00007128"/>
    </source>
</evidence>
<keyword evidence="11 13" id="KW-0449">Lipoprotein</keyword>
<evidence type="ECO:0000256" key="9">
    <source>
        <dbReference type="ARBA" id="ARBA00023136"/>
    </source>
</evidence>
<organism evidence="17 18">
    <name type="scientific">Ramazzottius varieornatus</name>
    <name type="common">Water bear</name>
    <name type="synonym">Tardigrade</name>
    <dbReference type="NCBI Taxonomy" id="947166"/>
    <lineage>
        <taxon>Eukaryota</taxon>
        <taxon>Metazoa</taxon>
        <taxon>Ecdysozoa</taxon>
        <taxon>Tardigrada</taxon>
        <taxon>Eutardigrada</taxon>
        <taxon>Parachela</taxon>
        <taxon>Hypsibioidea</taxon>
        <taxon>Ramazzottiidae</taxon>
        <taxon>Ramazzottius</taxon>
    </lineage>
</organism>
<dbReference type="InterPro" id="IPR008928">
    <property type="entry name" value="6-hairpin_glycosidase_sf"/>
</dbReference>
<keyword evidence="7 13" id="KW-0321">Glycogen metabolism</keyword>
<protein>
    <recommendedName>
        <fullName evidence="13">Phosphorylase b kinase regulatory subunit</fullName>
    </recommendedName>
</protein>
<evidence type="ECO:0000256" key="12">
    <source>
        <dbReference type="ARBA" id="ARBA00023289"/>
    </source>
</evidence>
<feature type="region of interest" description="Disordered" evidence="14">
    <location>
        <begin position="734"/>
        <end position="781"/>
    </location>
</feature>
<sequence length="1302" mass="146654">MMGSLGRPLSRSGSTDEATELNGQPSERMRARSNSAVRLDYYQRLVYKSILRYQDPVSGLFPGAYEATKQENNEAWIRDNVYSILSVWALALAYRKNSDLDEDRAKSYELQQRCIKNMRSLLCCMMRQANKVENFKRSQSPTDSLHAKYGIRNMKTVVGDAQYGHLQLDAVSLYMLTLAQMTASGVQIVCTLDEVAFVQNLVFYIEAAYRIPDYGVWERGDKTNKGETELNSSSIGMAKAALEAINDLDLFGARGGPGSVIHCIPDETQKCQVVLQSMLPRESNSKEVDAALLAIIGYPAFAVEDSDLIEQTRQTVIDKLQGRYGLKRFLRDGYRTCRENPDRLYYETWELKLFESIECEWPVFFCYLLLDALFSSHYDMAEEYWEALEEVVIRTDDGLKLIPELYAVPHDKIEAECANPHSQERIPIGRKPFLWGQSLYILCCLIREGFVAIGEIDPLCRRYVTEKRPDTVVQIVVLAANESVRQKGEKNGITDIQTVQDVSPIEVYPARVLSYIYGQLGKSDKLNLTGRTSNQVGVLSTSTFYQLQDRIIAFTPQFLDQEYFYLASDTYLLIDMFRSDIAFLKSNWSMLGRPTTILEVTDRSFDENGVLHPALAATFRKCKTGYLHGARVVLGQLDDFLNTSCMYTLQFLDSFSSFTQKARSRRGTNISSGDDIRTYLDRLMQQRATNKPQLPMAKPRNDPTKRRLSRDARIRTGSIAGIIRRTRSIQVDTTDPGIIDIRNRHQSGSGDSSGGTLSPPIQARSRTSTADSSAQQEFFHSSATDRPIFSQTIDEKAERKSVVNLPEVDVPELLEMLTQTESLGEQAEIIHYLYLTKGMTFETKMPGKNLSFGKATVGDLVKELYDKACQMKKWWLVRHSAGMLAKRVEDLANAVSDLLVHKKQITVGMPSDNEITITRPIPPDELQAVIRDAYKLDTSTAMLTQELLMYLAMFIRTEPALFHDLLRLRIGLIIQIMAAELARHLKCKGEDASEYLLNLSPYEMKILLHHILSGKEIGVHDDDDDAEEDAQLKITPTLVSKVRRSGIERLRKSMKVSMNSANLMLMFSGQDGKVLGSEDSLPPTANGAADAVQVSPVEFPEKTGRWLRRRRIDGALNRLPEDFYPRIWHLLEKSQGLTVTDGMFLSPNLTNEMTAGELKFALHVENILSTVSQPEYRQLLVESLMILTMLVEYEPRCRFDRPVDIRALVLKAYGLYLADQMNNDGDSTMCCAVKGAPMPTVSQWTPARCGGAAGICLNFYDTAPSGRFGTMTYMCRAAASELPMFIPSAIAGDQSQLECNVM</sequence>
<feature type="region of interest" description="Disordered" evidence="14">
    <location>
        <begin position="687"/>
        <end position="713"/>
    </location>
</feature>
<feature type="compositionally biased region" description="Basic and acidic residues" evidence="14">
    <location>
        <begin position="699"/>
        <end position="713"/>
    </location>
</feature>
<dbReference type="UniPathway" id="UPA00163"/>
<comment type="function">
    <text evidence="1">Phosphorylase b kinase catalyzes the phosphorylation of serine in certain substrates, including troponin I. The alpha chain may bind calmodulin.</text>
</comment>
<dbReference type="Pfam" id="PF00723">
    <property type="entry name" value="Glyco_hydro_15"/>
    <property type="match status" value="1"/>
</dbReference>
<comment type="pathway">
    <text evidence="3 13">Glycan biosynthesis; glycogen metabolism.</text>
</comment>
<keyword evidence="5 13" id="KW-1003">Cell membrane</keyword>
<evidence type="ECO:0000259" key="16">
    <source>
        <dbReference type="Pfam" id="PF19292"/>
    </source>
</evidence>
<evidence type="ECO:0000256" key="1">
    <source>
        <dbReference type="ARBA" id="ARBA00002837"/>
    </source>
</evidence>
<proteinExistence type="inferred from homology"/>
<keyword evidence="8 13" id="KW-0112">Calmodulin-binding</keyword>
<dbReference type="STRING" id="947166.A0A1D1UQH2"/>
<evidence type="ECO:0000256" key="5">
    <source>
        <dbReference type="ARBA" id="ARBA00022475"/>
    </source>
</evidence>
<evidence type="ECO:0000256" key="2">
    <source>
        <dbReference type="ARBA" id="ARBA00004342"/>
    </source>
</evidence>
<feature type="compositionally biased region" description="Low complexity" evidence="14">
    <location>
        <begin position="1"/>
        <end position="13"/>
    </location>
</feature>
<dbReference type="GO" id="GO:0005977">
    <property type="term" value="P:glycogen metabolic process"/>
    <property type="evidence" value="ECO:0007669"/>
    <property type="project" value="UniProtKB-UniPathway"/>
</dbReference>
<dbReference type="InterPro" id="IPR008734">
    <property type="entry name" value="PHK_A/B_su"/>
</dbReference>
<reference evidence="17 18" key="1">
    <citation type="journal article" date="2016" name="Nat. Commun.">
        <title>Extremotolerant tardigrade genome and improved radiotolerance of human cultured cells by tardigrade-unique protein.</title>
        <authorList>
            <person name="Hashimoto T."/>
            <person name="Horikawa D.D."/>
            <person name="Saito Y."/>
            <person name="Kuwahara H."/>
            <person name="Kozuka-Hata H."/>
            <person name="Shin-I T."/>
            <person name="Minakuchi Y."/>
            <person name="Ohishi K."/>
            <person name="Motoyama A."/>
            <person name="Aizu T."/>
            <person name="Enomoto A."/>
            <person name="Kondo K."/>
            <person name="Tanaka S."/>
            <person name="Hara Y."/>
            <person name="Koshikawa S."/>
            <person name="Sagara H."/>
            <person name="Miura T."/>
            <person name="Yokobori S."/>
            <person name="Miyagawa K."/>
            <person name="Suzuki Y."/>
            <person name="Kubo T."/>
            <person name="Oyama M."/>
            <person name="Kohara Y."/>
            <person name="Fujiyama A."/>
            <person name="Arakawa K."/>
            <person name="Katayama T."/>
            <person name="Toyoda A."/>
            <person name="Kunieda T."/>
        </authorList>
    </citation>
    <scope>NUCLEOTIDE SEQUENCE [LARGE SCALE GENOMIC DNA]</scope>
    <source>
        <strain evidence="17 18">YOKOZUNA-1</strain>
    </source>
</reference>
<evidence type="ECO:0000256" key="10">
    <source>
        <dbReference type="ARBA" id="ARBA00023277"/>
    </source>
</evidence>
<evidence type="ECO:0000313" key="17">
    <source>
        <dbReference type="EMBL" id="GAU91954.1"/>
    </source>
</evidence>
<dbReference type="InterPro" id="IPR045583">
    <property type="entry name" value="KPBA/B_C"/>
</dbReference>
<evidence type="ECO:0000256" key="7">
    <source>
        <dbReference type="ARBA" id="ARBA00022600"/>
    </source>
</evidence>
<accession>A0A1D1UQH2</accession>
<evidence type="ECO:0000256" key="8">
    <source>
        <dbReference type="ARBA" id="ARBA00022860"/>
    </source>
</evidence>